<name>A0A437SKW6_BACTU</name>
<evidence type="ECO:0000259" key="1">
    <source>
        <dbReference type="Pfam" id="PF04230"/>
    </source>
</evidence>
<evidence type="ECO:0000313" key="2">
    <source>
        <dbReference type="EMBL" id="RVU63916.1"/>
    </source>
</evidence>
<dbReference type="InterPro" id="IPR007345">
    <property type="entry name" value="Polysacch_pyruvyl_Trfase"/>
</dbReference>
<protein>
    <submittedName>
        <fullName evidence="2">Pyruvyl transferase superfamily protein</fullName>
    </submittedName>
</protein>
<gene>
    <name evidence="2" type="ORF">BM74_12460</name>
</gene>
<dbReference type="AlphaFoldDB" id="A0A437SKW6"/>
<keyword evidence="2" id="KW-0808">Transferase</keyword>
<comment type="caution">
    <text evidence="2">The sequence shown here is derived from an EMBL/GenBank/DDBJ whole genome shotgun (WGS) entry which is preliminary data.</text>
</comment>
<dbReference type="PANTHER" id="PTHR36836:SF1">
    <property type="entry name" value="COLANIC ACID BIOSYNTHESIS PROTEIN WCAK"/>
    <property type="match status" value="1"/>
</dbReference>
<evidence type="ECO:0000313" key="3">
    <source>
        <dbReference type="Proteomes" id="UP000286687"/>
    </source>
</evidence>
<proteinExistence type="predicted"/>
<dbReference type="Proteomes" id="UP000286687">
    <property type="component" value="Unassembled WGS sequence"/>
</dbReference>
<reference evidence="2 3" key="1">
    <citation type="submission" date="2018-01" db="EMBL/GenBank/DDBJ databases">
        <title>Complete genome sequence of G25-42.</title>
        <authorList>
            <person name="Zheng Z."/>
            <person name="Sun M."/>
        </authorList>
    </citation>
    <scope>NUCLEOTIDE SEQUENCE [LARGE SCALE GENOMIC DNA]</scope>
    <source>
        <strain evidence="2 3">G25-42</strain>
    </source>
</reference>
<dbReference type="GO" id="GO:0016740">
    <property type="term" value="F:transferase activity"/>
    <property type="evidence" value="ECO:0007669"/>
    <property type="project" value="UniProtKB-KW"/>
</dbReference>
<dbReference type="Pfam" id="PF04230">
    <property type="entry name" value="PS_pyruv_trans"/>
    <property type="match status" value="1"/>
</dbReference>
<dbReference type="RefSeq" id="WP_127813552.1">
    <property type="nucleotide sequence ID" value="NZ_LDER01000169.1"/>
</dbReference>
<accession>A0A437SKW6</accession>
<organism evidence="2 3">
    <name type="scientific">Bacillus thuringiensis</name>
    <dbReference type="NCBI Taxonomy" id="1428"/>
    <lineage>
        <taxon>Bacteria</taxon>
        <taxon>Bacillati</taxon>
        <taxon>Bacillota</taxon>
        <taxon>Bacilli</taxon>
        <taxon>Bacillales</taxon>
        <taxon>Bacillaceae</taxon>
        <taxon>Bacillus</taxon>
        <taxon>Bacillus cereus group</taxon>
    </lineage>
</organism>
<feature type="domain" description="Polysaccharide pyruvyl transferase" evidence="1">
    <location>
        <begin position="64"/>
        <end position="303"/>
    </location>
</feature>
<dbReference type="PANTHER" id="PTHR36836">
    <property type="entry name" value="COLANIC ACID BIOSYNTHESIS PROTEIN WCAK"/>
    <property type="match status" value="1"/>
</dbReference>
<dbReference type="EMBL" id="LDER01000169">
    <property type="protein sequence ID" value="RVU63916.1"/>
    <property type="molecule type" value="Genomic_DNA"/>
</dbReference>
<sequence length="369" mass="41850">MNKVFLSGYYGEKNTGDDLLLMCALWGCHTFLNPSTIQVTTVTELHNAFSYSAIFKKEEAIRNENLLNLYYHAITAKYIVFGGGSVFHSTDKMTRDKDLIDLCSKGNAIALGVSFGPFRDSGAETACRKLLESFKYIGCRDNDSVQLIQNLAPHVKVEKTFDLAPLIFKSSGFPTNYLSTKKRKGLGLALCHYERYINGELSIEEERIRKLIKVLNELPSSDIEEIVIIDFNGHPIFGDSNIHKEVIQNLNLNIPIKYIPYHPDPLNAIKEIATLKCLIGMRLHSSIFGYLTQTPTIIFSYHPKCWGWAEQIGASDEFVINSIKFEEEELLNRILKIFNGNYKYPQLSIEQAEQLALQNWEGAKCAIFQ</sequence>